<name>A0ABP1DAK0_9APHY</name>
<feature type="compositionally biased region" description="Low complexity" evidence="1">
    <location>
        <begin position="1"/>
        <end position="16"/>
    </location>
</feature>
<keyword evidence="4" id="KW-1185">Reference proteome</keyword>
<feature type="compositionally biased region" description="Low complexity" evidence="1">
    <location>
        <begin position="1106"/>
        <end position="1120"/>
    </location>
</feature>
<dbReference type="PANTHER" id="PTHR22028">
    <property type="entry name" value="SFI1 SPINDLE BODY DOMAIN-CONTAINING PROTEIN-RELATED"/>
    <property type="match status" value="1"/>
</dbReference>
<reference evidence="4" key="1">
    <citation type="submission" date="2024-04" db="EMBL/GenBank/DDBJ databases">
        <authorList>
            <person name="Shaw F."/>
            <person name="Minotto A."/>
        </authorList>
    </citation>
    <scope>NUCLEOTIDE SEQUENCE [LARGE SCALE GENOMIC DNA]</scope>
</reference>
<feature type="region of interest" description="Disordered" evidence="1">
    <location>
        <begin position="1067"/>
        <end position="1123"/>
    </location>
</feature>
<gene>
    <name evidence="3" type="ORF">GFSPODELE1_LOCUS5180</name>
</gene>
<dbReference type="InterPro" id="IPR052270">
    <property type="entry name" value="CACF_protein"/>
</dbReference>
<evidence type="ECO:0000313" key="3">
    <source>
        <dbReference type="EMBL" id="CAL1704876.1"/>
    </source>
</evidence>
<sequence>MNRFAPPRASSPAKSSVTSMATVARHRDDLRPTASSLPVELQDLTTEEIAFIDEVVGRSPPNAAHFLAVFKAYNDILAERGVNPGDEVVYYGKLLKLGTLKGSSWTEKWNFVKSLQAGPSNSAVKTQPSRHAPPRRAQTTQPRSAIFTRLTGTLKNIERDEDAFTLHSHQDDTDTGETTVPTVISTSSAPHYRDTPRPNRRAVSPTLTATTTNTLGLHTGPPSSIHKAFVKAPIFPSSKRDVPRSTHWKVEDTSEESTDTVPSPSTVPPSYGAATRGNEHLQRGPYAHVPLQGITQTHPKPASVNGVTQSISGHLTPATAREAVLRARERSKNVANEEDAWEKIRRDQDEKEADRFREEKLIERCWDVWKQGYQWITTTHEQIAQARDNLILRLAIHRWRNQTAARLELYRRVSQLSNDRRLKLALNVWKVKFRERKQAQWRDDMRNRMKLVREKREFTLLKDAWAKWRQSHRSHLAELHHNERLVGRFLHKWRGKLEDLEQLNAACDMFLVSQEDALVEGCWDMWRRTAEMRKAERIIADRAALRMMTKVFDVWKSHMSSHDVADQFYDKSLLRRMFGAWKAARDRIQVLERRADKHVARQNDVLIRAVMRVWKAHERGRLLERVRSARLLKDAWAMWKHRLQIERERKDAAIAFSTRPNSVLAASALHRWQRVLSTHRKANEYAVLYSNSQLCYKMLLAWRLHLRTRLKMARQAKQIERHLAMRRAFRAWVAKLEEKRREQKVKVFEQRLLGSYFQEWRDRVKREQELRLVEEIVQQGVSLRIMSNALHRWIDRVSDQTDREIQTTELYEQVLLVTTFRKWSERWTVRVNEKSLLQSFRDIKREEKLRRIFYRWLSAARQARHKRLLLEEKEQAFRLNRVVEVWDKWREKLQARRLQPLADEYVITRQTGLVFRAFGIWHAKTKSLPAIHFYNSHLKAKVWKAWRDSVPNPAQSKIAREKYQKAQLAKVFNEWSQAYKAKMALKAVARARYLRLPIAVSRQPTQQPRTLPPPAISSSSISSYRRTAVRPEPETPSATEEESDAPTIPVIPRRTAITSLFATRPRSALSEDIRRPRGSVASSRPKLSTRAPSPTASVVSEATQVSSIAPPSQAASSSAAGVIRRSRLLQELEARGLTGRSRPSTHRLTS</sequence>
<feature type="region of interest" description="Disordered" evidence="1">
    <location>
        <begin position="1"/>
        <end position="20"/>
    </location>
</feature>
<feature type="region of interest" description="Disordered" evidence="1">
    <location>
        <begin position="238"/>
        <end position="270"/>
    </location>
</feature>
<dbReference type="Proteomes" id="UP001497453">
    <property type="component" value="Chromosome 3"/>
</dbReference>
<evidence type="ECO:0000313" key="4">
    <source>
        <dbReference type="Proteomes" id="UP001497453"/>
    </source>
</evidence>
<protein>
    <recommendedName>
        <fullName evidence="2">Sfi1 spindle body domain-containing protein</fullName>
    </recommendedName>
</protein>
<dbReference type="InterPro" id="IPR013665">
    <property type="entry name" value="Sfi1_dom"/>
</dbReference>
<dbReference type="PANTHER" id="PTHR22028:SF9">
    <property type="entry name" value="SFI1 SPINDLE BODY DOMAIN-CONTAINING PROTEIN"/>
    <property type="match status" value="1"/>
</dbReference>
<proteinExistence type="predicted"/>
<evidence type="ECO:0000256" key="1">
    <source>
        <dbReference type="SAM" id="MobiDB-lite"/>
    </source>
</evidence>
<evidence type="ECO:0000259" key="2">
    <source>
        <dbReference type="Pfam" id="PF08457"/>
    </source>
</evidence>
<feature type="domain" description="Sfi1 spindle body" evidence="2">
    <location>
        <begin position="460"/>
        <end position="827"/>
    </location>
</feature>
<feature type="compositionally biased region" description="Basic and acidic residues" evidence="1">
    <location>
        <begin position="238"/>
        <end position="252"/>
    </location>
</feature>
<dbReference type="Pfam" id="PF08457">
    <property type="entry name" value="Sfi1"/>
    <property type="match status" value="1"/>
</dbReference>
<feature type="compositionally biased region" description="Polar residues" evidence="1">
    <location>
        <begin position="1080"/>
        <end position="1105"/>
    </location>
</feature>
<feature type="region of interest" description="Disordered" evidence="1">
    <location>
        <begin position="1003"/>
        <end position="1050"/>
    </location>
</feature>
<feature type="compositionally biased region" description="Polar residues" evidence="1">
    <location>
        <begin position="118"/>
        <end position="129"/>
    </location>
</feature>
<feature type="compositionally biased region" description="Low complexity" evidence="1">
    <location>
        <begin position="259"/>
        <end position="270"/>
    </location>
</feature>
<dbReference type="EMBL" id="OZ037946">
    <property type="protein sequence ID" value="CAL1704876.1"/>
    <property type="molecule type" value="Genomic_DNA"/>
</dbReference>
<organism evidence="3 4">
    <name type="scientific">Somion occarium</name>
    <dbReference type="NCBI Taxonomy" id="3059160"/>
    <lineage>
        <taxon>Eukaryota</taxon>
        <taxon>Fungi</taxon>
        <taxon>Dikarya</taxon>
        <taxon>Basidiomycota</taxon>
        <taxon>Agaricomycotina</taxon>
        <taxon>Agaricomycetes</taxon>
        <taxon>Polyporales</taxon>
        <taxon>Cerrenaceae</taxon>
        <taxon>Somion</taxon>
    </lineage>
</organism>
<accession>A0ABP1DAK0</accession>
<feature type="region of interest" description="Disordered" evidence="1">
    <location>
        <begin position="118"/>
        <end position="144"/>
    </location>
</feature>